<evidence type="ECO:0000313" key="6">
    <source>
        <dbReference type="EMBL" id="KAL1901362.1"/>
    </source>
</evidence>
<dbReference type="Pfam" id="PF07992">
    <property type="entry name" value="Pyr_redox_2"/>
    <property type="match status" value="1"/>
</dbReference>
<comment type="similarity">
    <text evidence="1">Belongs to the class-I pyridine nucleotide-disulfide oxidoreductase family.</text>
</comment>
<dbReference type="InterPro" id="IPR004099">
    <property type="entry name" value="Pyr_nucl-diS_OxRdtase_dimer"/>
</dbReference>
<dbReference type="PANTHER" id="PTHR43014">
    <property type="entry name" value="MERCURIC REDUCTASE"/>
    <property type="match status" value="1"/>
</dbReference>
<dbReference type="InterPro" id="IPR023753">
    <property type="entry name" value="FAD/NAD-binding_dom"/>
</dbReference>
<dbReference type="Gene3D" id="3.50.50.60">
    <property type="entry name" value="FAD/NAD(P)-binding domain"/>
    <property type="match status" value="2"/>
</dbReference>
<feature type="domain" description="FAD/NAD(P)-binding" evidence="5">
    <location>
        <begin position="9"/>
        <end position="349"/>
    </location>
</feature>
<dbReference type="EMBL" id="JAWCUI010000007">
    <property type="protein sequence ID" value="KAL1901362.1"/>
    <property type="molecule type" value="Genomic_DNA"/>
</dbReference>
<dbReference type="PIRSF" id="PIRSF000350">
    <property type="entry name" value="Mercury_reductase_MerA"/>
    <property type="match status" value="1"/>
</dbReference>
<reference evidence="6 7" key="1">
    <citation type="journal article" date="2024" name="IMA Fungus">
        <title>IMA Genome - F19 : A genome assembly and annotation guide to empower mycologists, including annotated draft genome sequences of Ceratocystis pirilliformis, Diaporthe australafricana, Fusarium ophioides, Paecilomyces lecythidis, and Sporothrix stenoceras.</title>
        <authorList>
            <person name="Aylward J."/>
            <person name="Wilson A.M."/>
            <person name="Visagie C.M."/>
            <person name="Spraker J."/>
            <person name="Barnes I."/>
            <person name="Buitendag C."/>
            <person name="Ceriani C."/>
            <person name="Del Mar Angel L."/>
            <person name="du Plessis D."/>
            <person name="Fuchs T."/>
            <person name="Gasser K."/>
            <person name="Kramer D."/>
            <person name="Li W."/>
            <person name="Munsamy K."/>
            <person name="Piso A."/>
            <person name="Price J.L."/>
            <person name="Sonnekus B."/>
            <person name="Thomas C."/>
            <person name="van der Nest A."/>
            <person name="van Dijk A."/>
            <person name="van Heerden A."/>
            <person name="van Vuuren N."/>
            <person name="Yilmaz N."/>
            <person name="Duong T.A."/>
            <person name="van der Merwe N.A."/>
            <person name="Wingfield M.J."/>
            <person name="Wingfield B.D."/>
        </authorList>
    </citation>
    <scope>NUCLEOTIDE SEQUENCE [LARGE SCALE GENOMIC DNA]</scope>
    <source>
        <strain evidence="6 7">CMW 5346</strain>
    </source>
</reference>
<comment type="caution">
    <text evidence="6">The sequence shown here is derived from an EMBL/GenBank/DDBJ whole genome shotgun (WGS) entry which is preliminary data.</text>
</comment>
<dbReference type="InterPro" id="IPR001100">
    <property type="entry name" value="Pyr_nuc-diS_OxRdtase"/>
</dbReference>
<dbReference type="InterPro" id="IPR016156">
    <property type="entry name" value="FAD/NAD-linked_Rdtase_dimer_sf"/>
</dbReference>
<accession>A0ABR3ZMD4</accession>
<dbReference type="SUPFAM" id="SSF55424">
    <property type="entry name" value="FAD/NAD-linked reductases, dimerisation (C-terminal) domain"/>
    <property type="match status" value="1"/>
</dbReference>
<dbReference type="PANTHER" id="PTHR43014:SF2">
    <property type="entry name" value="MERCURIC REDUCTASE"/>
    <property type="match status" value="1"/>
</dbReference>
<evidence type="ECO:0000259" key="5">
    <source>
        <dbReference type="Pfam" id="PF07992"/>
    </source>
</evidence>
<protein>
    <recommendedName>
        <fullName evidence="8">Mercuric reductase</fullName>
    </recommendedName>
</protein>
<keyword evidence="2" id="KW-0285">Flavoprotein</keyword>
<evidence type="ECO:0000259" key="4">
    <source>
        <dbReference type="Pfam" id="PF02852"/>
    </source>
</evidence>
<keyword evidence="7" id="KW-1185">Reference proteome</keyword>
<dbReference type="PRINTS" id="PR00411">
    <property type="entry name" value="PNDRDTASEI"/>
</dbReference>
<organism evidence="6 7">
    <name type="scientific">Sporothrix stenoceras</name>
    <dbReference type="NCBI Taxonomy" id="5173"/>
    <lineage>
        <taxon>Eukaryota</taxon>
        <taxon>Fungi</taxon>
        <taxon>Dikarya</taxon>
        <taxon>Ascomycota</taxon>
        <taxon>Pezizomycotina</taxon>
        <taxon>Sordariomycetes</taxon>
        <taxon>Sordariomycetidae</taxon>
        <taxon>Ophiostomatales</taxon>
        <taxon>Ophiostomataceae</taxon>
        <taxon>Sporothrix</taxon>
    </lineage>
</organism>
<name>A0ABR3ZMD4_9PEZI</name>
<dbReference type="InterPro" id="IPR036188">
    <property type="entry name" value="FAD/NAD-bd_sf"/>
</dbReference>
<dbReference type="Gene3D" id="3.30.390.30">
    <property type="match status" value="1"/>
</dbReference>
<evidence type="ECO:0000256" key="1">
    <source>
        <dbReference type="ARBA" id="ARBA00007532"/>
    </source>
</evidence>
<evidence type="ECO:0008006" key="8">
    <source>
        <dbReference type="Google" id="ProtNLM"/>
    </source>
</evidence>
<proteinExistence type="inferred from homology"/>
<evidence type="ECO:0000313" key="7">
    <source>
        <dbReference type="Proteomes" id="UP001583186"/>
    </source>
</evidence>
<keyword evidence="3" id="KW-0274">FAD</keyword>
<evidence type="ECO:0000256" key="2">
    <source>
        <dbReference type="ARBA" id="ARBA00022630"/>
    </source>
</evidence>
<sequence length="506" mass="53257">MASTAAIYYDAIIVGSGQSGTPLASAFAAAGRKTAIVERGAIGGTCVNVGCTPTKTLVASGRVAHLTGRAADYGVGPRNQTPAELGVDMVKVRQRGRDIVTSFRGGSEARLQRAGVDVYRGSAAFSSPKTLQIMPTTAGTGKTIEGDLIFLNTGERPARPSLPGLETVPPARVLDSTSILQLGVVPAHLIVVGGGYVGLEFAQLFRRLGAEVTVVQHGTQVLPREDTDVAEALTKILQGEGITVLLSADVTAVAASGGEDTTNERPIAAEIVVAGPDHVQVSKKDIRASHILLAAGRKPNTEDLRLDVAGVKTNARGHIVVDDKLATSASGIYALGDVHGGPAFTHMSYDDFRILTSNLLPRTSKIPGRREKDPQLTTASSKSRNYTPYVVYTDPQLGHVGIHERDVTAASLSSNDYSHVKSVSMPMTSVARALETDETGGLMKATVNVETGEILGFTCLGIEGGEVMAMVQTAMMGGLRWWDLEEAVWAHPSLAESLNNLFAQLK</sequence>
<dbReference type="Pfam" id="PF02852">
    <property type="entry name" value="Pyr_redox_dim"/>
    <property type="match status" value="1"/>
</dbReference>
<dbReference type="PRINTS" id="PR00368">
    <property type="entry name" value="FADPNR"/>
</dbReference>
<gene>
    <name evidence="6" type="ORF">Sste5346_001767</name>
</gene>
<dbReference type="Proteomes" id="UP001583186">
    <property type="component" value="Unassembled WGS sequence"/>
</dbReference>
<dbReference type="SUPFAM" id="SSF51905">
    <property type="entry name" value="FAD/NAD(P)-binding domain"/>
    <property type="match status" value="1"/>
</dbReference>
<evidence type="ECO:0000256" key="3">
    <source>
        <dbReference type="ARBA" id="ARBA00022827"/>
    </source>
</evidence>
<feature type="domain" description="Pyridine nucleotide-disulphide oxidoreductase dimerisation" evidence="4">
    <location>
        <begin position="387"/>
        <end position="500"/>
    </location>
</feature>